<evidence type="ECO:0000259" key="6">
    <source>
        <dbReference type="Pfam" id="PF02368"/>
    </source>
</evidence>
<dbReference type="Proteomes" id="UP000771749">
    <property type="component" value="Unassembled WGS sequence"/>
</dbReference>
<evidence type="ECO:0000256" key="2">
    <source>
        <dbReference type="ARBA" id="ARBA00006011"/>
    </source>
</evidence>
<keyword evidence="3 5" id="KW-0732">Signal</keyword>
<sequence length="523" mass="58117">MKLKALILYAASVMAVLAVAAGILSGCRKENAAEAREHMTAARIIVSPDLSPAESKSADPEENKVTDLNIFIFNSAGMLEESIYSDISGFSRTEEGYVCETCLLKGTRYSVYVFANSGYRISASCIGELKEFRYYLVYPDDYSIGMPMSGQAEGIAIPSDGNVRIPLKRLMSKISLSIDRSELSEDVEFYVRKVQIGGCPKSVTPFIESRVTEDDDVFLQGFSKEDDGVAPLNDDKGFGKSGEICVYMLENMQGDLLEDDIGDEMKVFEEGDPMAEICSYIEIEADYLSDKAYTLPGENLIYRFYLGEDNGNFDIRRNRHYSFCIRPYDDGLGEDSWRTDTGGVQKFISDIRLSYDSLAMTYGNETASLRAFVYPEDAPQQNLAWESDNPGVARVSWDGTVTAAGEGECTVSCHATDGSGIRADCRVSVEFSPYYMKIYPGNFIRGKTGEEIHVRCEYFPPSAPFDIGTDYLESDRERGIYDYRIDEDGKGVTLSLKKNGSGLLYMDTGYPLNQSEMIVIVVD</sequence>
<evidence type="ECO:0000313" key="9">
    <source>
        <dbReference type="EMBL" id="MBO8453376.1"/>
    </source>
</evidence>
<dbReference type="PROSITE" id="PS51257">
    <property type="entry name" value="PROKAR_LIPOPROTEIN"/>
    <property type="match status" value="1"/>
</dbReference>
<organism evidence="9 10">
    <name type="scientific">Candidatus Cryptobacteroides gallistercoris</name>
    <dbReference type="NCBI Taxonomy" id="2840765"/>
    <lineage>
        <taxon>Bacteria</taxon>
        <taxon>Pseudomonadati</taxon>
        <taxon>Bacteroidota</taxon>
        <taxon>Bacteroidia</taxon>
        <taxon>Bacteroidales</taxon>
        <taxon>Candidatus Cryptobacteroides</taxon>
    </lineage>
</organism>
<protein>
    <submittedName>
        <fullName evidence="9">DUF4906 domain-containing protein</fullName>
    </submittedName>
</protein>
<evidence type="ECO:0000259" key="7">
    <source>
        <dbReference type="Pfam" id="PF06321"/>
    </source>
</evidence>
<feature type="domain" description="DUF4906" evidence="8">
    <location>
        <begin position="245"/>
        <end position="324"/>
    </location>
</feature>
<gene>
    <name evidence="9" type="ORF">IAC07_01480</name>
</gene>
<accession>A0A940DM60</accession>
<dbReference type="GO" id="GO:0009289">
    <property type="term" value="C:pilus"/>
    <property type="evidence" value="ECO:0007669"/>
    <property type="project" value="UniProtKB-SubCell"/>
</dbReference>
<feature type="domain" description="Major fimbrial subunit protein N-terminal" evidence="7">
    <location>
        <begin position="51"/>
        <end position="152"/>
    </location>
</feature>
<dbReference type="Gene3D" id="2.60.40.1080">
    <property type="match status" value="1"/>
</dbReference>
<feature type="signal peptide" evidence="5">
    <location>
        <begin position="1"/>
        <end position="20"/>
    </location>
</feature>
<evidence type="ECO:0000256" key="5">
    <source>
        <dbReference type="SAM" id="SignalP"/>
    </source>
</evidence>
<evidence type="ECO:0000256" key="1">
    <source>
        <dbReference type="ARBA" id="ARBA00004561"/>
    </source>
</evidence>
<name>A0A940DM60_9BACT</name>
<dbReference type="SUPFAM" id="SSF49373">
    <property type="entry name" value="Invasin/intimin cell-adhesion fragments"/>
    <property type="match status" value="1"/>
</dbReference>
<dbReference type="InterPro" id="IPR032594">
    <property type="entry name" value="DUF4906"/>
</dbReference>
<comment type="caution">
    <text evidence="9">The sequence shown here is derived from an EMBL/GenBank/DDBJ whole genome shotgun (WGS) entry which is preliminary data.</text>
</comment>
<reference evidence="9" key="2">
    <citation type="journal article" date="2021" name="PeerJ">
        <title>Extensive microbial diversity within the chicken gut microbiome revealed by metagenomics and culture.</title>
        <authorList>
            <person name="Gilroy R."/>
            <person name="Ravi A."/>
            <person name="Getino M."/>
            <person name="Pursley I."/>
            <person name="Horton D.L."/>
            <person name="Alikhan N.F."/>
            <person name="Baker D."/>
            <person name="Gharbi K."/>
            <person name="Hall N."/>
            <person name="Watson M."/>
            <person name="Adriaenssens E.M."/>
            <person name="Foster-Nyarko E."/>
            <person name="Jarju S."/>
            <person name="Secka A."/>
            <person name="Antonio M."/>
            <person name="Oren A."/>
            <person name="Chaudhuri R.R."/>
            <person name="La Ragione R."/>
            <person name="Hildebrand F."/>
            <person name="Pallen M.J."/>
        </authorList>
    </citation>
    <scope>NUCLEOTIDE SEQUENCE</scope>
    <source>
        <strain evidence="9">F1-3629</strain>
    </source>
</reference>
<evidence type="ECO:0000256" key="4">
    <source>
        <dbReference type="ARBA" id="ARBA00023263"/>
    </source>
</evidence>
<keyword evidence="4" id="KW-0281">Fimbrium</keyword>
<proteinExistence type="inferred from homology"/>
<reference evidence="9" key="1">
    <citation type="submission" date="2020-10" db="EMBL/GenBank/DDBJ databases">
        <authorList>
            <person name="Gilroy R."/>
        </authorList>
    </citation>
    <scope>NUCLEOTIDE SEQUENCE</scope>
    <source>
        <strain evidence="9">F1-3629</strain>
    </source>
</reference>
<dbReference type="Pfam" id="PF02368">
    <property type="entry name" value="Big_2"/>
    <property type="match status" value="1"/>
</dbReference>
<dbReference type="AlphaFoldDB" id="A0A940DM60"/>
<dbReference type="InterPro" id="IPR008964">
    <property type="entry name" value="Invasin/intimin_cell_adhesion"/>
</dbReference>
<feature type="chain" id="PRO_5037900764" evidence="5">
    <location>
        <begin position="21"/>
        <end position="523"/>
    </location>
</feature>
<comment type="subcellular location">
    <subcellularLocation>
        <location evidence="1">Fimbrium</location>
    </subcellularLocation>
</comment>
<evidence type="ECO:0000313" key="10">
    <source>
        <dbReference type="Proteomes" id="UP000771749"/>
    </source>
</evidence>
<feature type="domain" description="BIG2" evidence="6">
    <location>
        <begin position="352"/>
        <end position="419"/>
    </location>
</feature>
<dbReference type="Pfam" id="PF16249">
    <property type="entry name" value="DUF4906"/>
    <property type="match status" value="1"/>
</dbReference>
<dbReference type="Pfam" id="PF06321">
    <property type="entry name" value="P_gingi_FimA"/>
    <property type="match status" value="1"/>
</dbReference>
<evidence type="ECO:0000259" key="8">
    <source>
        <dbReference type="Pfam" id="PF16249"/>
    </source>
</evidence>
<dbReference type="InterPro" id="IPR003343">
    <property type="entry name" value="Big_2"/>
</dbReference>
<dbReference type="InterPro" id="IPR029141">
    <property type="entry name" value="FimA_N"/>
</dbReference>
<dbReference type="EMBL" id="JADIMJ010000025">
    <property type="protein sequence ID" value="MBO8453376.1"/>
    <property type="molecule type" value="Genomic_DNA"/>
</dbReference>
<comment type="similarity">
    <text evidence="2">Belongs to the bacteroidetes fimbrillin superfamily. FimA/Mfa1 family.</text>
</comment>
<evidence type="ECO:0000256" key="3">
    <source>
        <dbReference type="ARBA" id="ARBA00022729"/>
    </source>
</evidence>